<evidence type="ECO:0008006" key="4">
    <source>
        <dbReference type="Google" id="ProtNLM"/>
    </source>
</evidence>
<geneLocation type="plasmid" evidence="3">
    <name>psfrenxt3c</name>
</geneLocation>
<keyword evidence="2" id="KW-0614">Plasmid</keyword>
<dbReference type="RefSeq" id="WP_199773411.1">
    <property type="nucleotide sequence ID" value="NZ_CP024310.1"/>
</dbReference>
<evidence type="ECO:0000256" key="1">
    <source>
        <dbReference type="SAM" id="MobiDB-lite"/>
    </source>
</evidence>
<protein>
    <recommendedName>
        <fullName evidence="4">HARP domain-containing protein</fullName>
    </recommendedName>
</protein>
<feature type="region of interest" description="Disordered" evidence="1">
    <location>
        <begin position="279"/>
        <end position="303"/>
    </location>
</feature>
<sequence length="303" mass="35761">MVPHNQWKRDVEARQGEFASFPYDRATVERFREEFPRSRWNDERKSWFVPGTTAAGRIERWLAREAERADIHGDAKGRDAYDFEPIVSPYLEVRDDLRIRTPYSRSVIELLRGIPWAHWDEDGRVWRVPFRSYEELQRHWPRIEEAARRSEPEERKRRRDAEKDSEAERAARARAAERRRRRYPLPADDPPPLGRPVATVQYESVVFVDLSGEVAEPAPLAQYYPQADHTADHVWGRWRPPTLAELVATWPARREPGPEAFSRGWWQPTLSELRIARRKARSMARRQQARKPVGADAQRTRVE</sequence>
<proteinExistence type="predicted"/>
<accession>A0A2L0HFA5</accession>
<feature type="compositionally biased region" description="Basic and acidic residues" evidence="1">
    <location>
        <begin position="147"/>
        <end position="176"/>
    </location>
</feature>
<evidence type="ECO:0000313" key="3">
    <source>
        <dbReference type="Proteomes" id="UP000239340"/>
    </source>
</evidence>
<name>A0A2L0HFA5_RHIFR</name>
<feature type="region of interest" description="Disordered" evidence="1">
    <location>
        <begin position="147"/>
        <end position="196"/>
    </location>
</feature>
<dbReference type="EMBL" id="CP024310">
    <property type="protein sequence ID" value="AUX80087.1"/>
    <property type="molecule type" value="Genomic_DNA"/>
</dbReference>
<dbReference type="AlphaFoldDB" id="A0A2L0HFA5"/>
<feature type="compositionally biased region" description="Basic residues" evidence="1">
    <location>
        <begin position="279"/>
        <end position="289"/>
    </location>
</feature>
<gene>
    <name evidence="2" type="ORF">NXT3_PC00930</name>
</gene>
<dbReference type="Proteomes" id="UP000239340">
    <property type="component" value="Plasmid pSfreNXT3c"/>
</dbReference>
<reference evidence="2 3" key="1">
    <citation type="submission" date="2017-10" db="EMBL/GenBank/DDBJ databases">
        <title>Analysis of the genome sequences of Rhizobium populations associated to common bean (phaseolus vulgaris).</title>
        <authorList>
            <person name="Bustos P."/>
            <person name="Santamaria R.I."/>
            <person name="Miranda-Sanchez F."/>
            <person name="Perez-Carrascal O."/>
            <person name="Juarez S."/>
            <person name="Lozano L."/>
            <person name="Martinez-Flores I."/>
            <person name="Vinuesa P."/>
            <person name="Martinez-Romero E."/>
            <person name="Cevallos M.A."/>
            <person name="Romero D."/>
            <person name="Davila G."/>
            <person name="Gonzalez V."/>
        </authorList>
    </citation>
    <scope>NUCLEOTIDE SEQUENCE [LARGE SCALE GENOMIC DNA]</scope>
    <source>
        <strain evidence="2 3">NXT3</strain>
        <plasmid evidence="3">Plasmid psfrenxt3c</plasmid>
    </source>
</reference>
<evidence type="ECO:0000313" key="2">
    <source>
        <dbReference type="EMBL" id="AUX80087.1"/>
    </source>
</evidence>
<organism evidence="2 3">
    <name type="scientific">Rhizobium fredii</name>
    <name type="common">Sinorhizobium fredii</name>
    <dbReference type="NCBI Taxonomy" id="380"/>
    <lineage>
        <taxon>Bacteria</taxon>
        <taxon>Pseudomonadati</taxon>
        <taxon>Pseudomonadota</taxon>
        <taxon>Alphaproteobacteria</taxon>
        <taxon>Hyphomicrobiales</taxon>
        <taxon>Rhizobiaceae</taxon>
        <taxon>Sinorhizobium/Ensifer group</taxon>
        <taxon>Sinorhizobium</taxon>
    </lineage>
</organism>